<dbReference type="SMART" id="SM00382">
    <property type="entry name" value="AAA"/>
    <property type="match status" value="1"/>
</dbReference>
<dbReference type="NCBIfam" id="TIGR00611">
    <property type="entry name" value="recf"/>
    <property type="match status" value="1"/>
</dbReference>
<dbReference type="GO" id="GO:0009432">
    <property type="term" value="P:SOS response"/>
    <property type="evidence" value="ECO:0007669"/>
    <property type="project" value="UniProtKB-UniRule"/>
</dbReference>
<evidence type="ECO:0000256" key="2">
    <source>
        <dbReference type="ARBA" id="ARBA00008016"/>
    </source>
</evidence>
<keyword evidence="7 9" id="KW-0067">ATP-binding</keyword>
<dbReference type="Proteomes" id="UP000193978">
    <property type="component" value="Chromosome"/>
</dbReference>
<dbReference type="STRING" id="655015.B1812_09895"/>
<dbReference type="GO" id="GO:0005524">
    <property type="term" value="F:ATP binding"/>
    <property type="evidence" value="ECO:0007669"/>
    <property type="project" value="UniProtKB-UniRule"/>
</dbReference>
<feature type="binding site" evidence="9">
    <location>
        <begin position="42"/>
        <end position="49"/>
    </location>
    <ligand>
        <name>ATP</name>
        <dbReference type="ChEBI" id="CHEBI:30616"/>
    </ligand>
</feature>
<dbReference type="GO" id="GO:0006260">
    <property type="term" value="P:DNA replication"/>
    <property type="evidence" value="ECO:0007669"/>
    <property type="project" value="UniProtKB-UniRule"/>
</dbReference>
<dbReference type="InterPro" id="IPR003395">
    <property type="entry name" value="RecF/RecN/SMC_N"/>
</dbReference>
<dbReference type="PROSITE" id="PS00617">
    <property type="entry name" value="RECF_1"/>
    <property type="match status" value="1"/>
</dbReference>
<evidence type="ECO:0000313" key="12">
    <source>
        <dbReference type="Proteomes" id="UP000193978"/>
    </source>
</evidence>
<keyword evidence="5 9" id="KW-0235">DNA replication</keyword>
<dbReference type="EMBL" id="CP019948">
    <property type="protein sequence ID" value="ARN81334.1"/>
    <property type="molecule type" value="Genomic_DNA"/>
</dbReference>
<dbReference type="RefSeq" id="WP_085771431.1">
    <property type="nucleotide sequence ID" value="NZ_AP027149.1"/>
</dbReference>
<dbReference type="Pfam" id="PF02463">
    <property type="entry name" value="SMC_N"/>
    <property type="match status" value="1"/>
</dbReference>
<dbReference type="InterPro" id="IPR018078">
    <property type="entry name" value="DNA-binding_RecF_CS"/>
</dbReference>
<dbReference type="GO" id="GO:0000731">
    <property type="term" value="P:DNA synthesis involved in DNA repair"/>
    <property type="evidence" value="ECO:0007669"/>
    <property type="project" value="TreeGrafter"/>
</dbReference>
<evidence type="ECO:0000256" key="5">
    <source>
        <dbReference type="ARBA" id="ARBA00022705"/>
    </source>
</evidence>
<name>A0A1W6MUR5_9HYPH</name>
<dbReference type="Gene3D" id="1.20.1050.90">
    <property type="entry name" value="RecF/RecN/SMC, N-terminal domain"/>
    <property type="match status" value="1"/>
</dbReference>
<dbReference type="InterPro" id="IPR003593">
    <property type="entry name" value="AAA+_ATPase"/>
</dbReference>
<gene>
    <name evidence="9" type="primary">recF</name>
    <name evidence="11" type="ORF">B1812_09895</name>
</gene>
<evidence type="ECO:0000256" key="4">
    <source>
        <dbReference type="ARBA" id="ARBA00022490"/>
    </source>
</evidence>
<comment type="similarity">
    <text evidence="2 9">Belongs to the RecF family.</text>
</comment>
<evidence type="ECO:0000256" key="7">
    <source>
        <dbReference type="ARBA" id="ARBA00022840"/>
    </source>
</evidence>
<comment type="subcellular location">
    <subcellularLocation>
        <location evidence="1 9">Cytoplasm</location>
    </subcellularLocation>
</comment>
<dbReference type="InterPro" id="IPR027417">
    <property type="entry name" value="P-loop_NTPase"/>
</dbReference>
<dbReference type="GO" id="GO:0005737">
    <property type="term" value="C:cytoplasm"/>
    <property type="evidence" value="ECO:0007669"/>
    <property type="project" value="UniProtKB-SubCell"/>
</dbReference>
<dbReference type="SUPFAM" id="SSF52540">
    <property type="entry name" value="P-loop containing nucleoside triphosphate hydrolases"/>
    <property type="match status" value="1"/>
</dbReference>
<dbReference type="Gene3D" id="3.40.50.300">
    <property type="entry name" value="P-loop containing nucleotide triphosphate hydrolases"/>
    <property type="match status" value="1"/>
</dbReference>
<evidence type="ECO:0000256" key="9">
    <source>
        <dbReference type="HAMAP-Rule" id="MF_00365"/>
    </source>
</evidence>
<organism evidence="11 12">
    <name type="scientific">Methylocystis bryophila</name>
    <dbReference type="NCBI Taxonomy" id="655015"/>
    <lineage>
        <taxon>Bacteria</taxon>
        <taxon>Pseudomonadati</taxon>
        <taxon>Pseudomonadota</taxon>
        <taxon>Alphaproteobacteria</taxon>
        <taxon>Hyphomicrobiales</taxon>
        <taxon>Methylocystaceae</taxon>
        <taxon>Methylocystis</taxon>
    </lineage>
</organism>
<evidence type="ECO:0000256" key="1">
    <source>
        <dbReference type="ARBA" id="ARBA00004496"/>
    </source>
</evidence>
<evidence type="ECO:0000313" key="11">
    <source>
        <dbReference type="EMBL" id="ARN81334.1"/>
    </source>
</evidence>
<evidence type="ECO:0000256" key="8">
    <source>
        <dbReference type="ARBA" id="ARBA00023125"/>
    </source>
</evidence>
<dbReference type="OrthoDB" id="9803889at2"/>
<sequence length="383" mass="41639">MSSSDPRKSARRPQIRRLMLRDFRSYESLDIRLGARLIALTGENGAGKTNLLEALSMFSPGRGLRRADAEDCARKEGSGGFSVSIELQTDGHVAQLGHGFEPGEGRRFRMDRLPASSARGFADRLQVVWLTPAMDGLFAGPAGDRRRFIDRLTLGVDPEHGARVSKFEQALRGRNRLLDDGGSETRWLAAAEQEIAALGVAVASARLETVQRLQALIDSTRVETSAFPDAVIALQGDLEALLLEHPAIAVEERYREMLDQSRRRDAAAGRALVGPQTSDLLARHGPKDAPARDCSTGEQKALLVGLVLAQAQLLANLRGAAPLVLLDEIAAHFDVKRREALFNELERLGSQVFMSGADPVLFAPLQGRAEIFLVTPGRVEALS</sequence>
<evidence type="ECO:0000256" key="6">
    <source>
        <dbReference type="ARBA" id="ARBA00022741"/>
    </source>
</evidence>
<dbReference type="PANTHER" id="PTHR32182">
    <property type="entry name" value="DNA REPLICATION AND REPAIR PROTEIN RECF"/>
    <property type="match status" value="1"/>
</dbReference>
<dbReference type="AlphaFoldDB" id="A0A1W6MUR5"/>
<feature type="domain" description="AAA+ ATPase" evidence="10">
    <location>
        <begin position="34"/>
        <end position="375"/>
    </location>
</feature>
<accession>A0A1W6MUR5</accession>
<protein>
    <recommendedName>
        <fullName evidence="3 9">DNA replication and repair protein RecF</fullName>
    </recommendedName>
</protein>
<dbReference type="GO" id="GO:0003697">
    <property type="term" value="F:single-stranded DNA binding"/>
    <property type="evidence" value="ECO:0007669"/>
    <property type="project" value="UniProtKB-UniRule"/>
</dbReference>
<keyword evidence="8 9" id="KW-0238">DNA-binding</keyword>
<dbReference type="HAMAP" id="MF_00365">
    <property type="entry name" value="RecF"/>
    <property type="match status" value="1"/>
</dbReference>
<keyword evidence="12" id="KW-1185">Reference proteome</keyword>
<reference evidence="11 12" key="1">
    <citation type="submission" date="2017-02" db="EMBL/GenBank/DDBJ databases">
        <authorList>
            <person name="Peterson S.W."/>
        </authorList>
    </citation>
    <scope>NUCLEOTIDE SEQUENCE [LARGE SCALE GENOMIC DNA]</scope>
    <source>
        <strain evidence="11 12">S285</strain>
    </source>
</reference>
<dbReference type="KEGG" id="mbry:B1812_09895"/>
<keyword evidence="4 9" id="KW-0963">Cytoplasm</keyword>
<comment type="function">
    <text evidence="9">The RecF protein is involved in DNA metabolism; it is required for DNA replication and normal SOS inducibility. RecF binds preferentially to single-stranded, linear DNA. It also seems to bind ATP.</text>
</comment>
<keyword evidence="9" id="KW-0234">DNA repair</keyword>
<dbReference type="InterPro" id="IPR001238">
    <property type="entry name" value="DNA-binding_RecF"/>
</dbReference>
<dbReference type="GO" id="GO:0006302">
    <property type="term" value="P:double-strand break repair"/>
    <property type="evidence" value="ECO:0007669"/>
    <property type="project" value="TreeGrafter"/>
</dbReference>
<keyword evidence="9" id="KW-0742">SOS response</keyword>
<dbReference type="InterPro" id="IPR042174">
    <property type="entry name" value="RecF_2"/>
</dbReference>
<keyword evidence="9" id="KW-0227">DNA damage</keyword>
<evidence type="ECO:0000256" key="3">
    <source>
        <dbReference type="ARBA" id="ARBA00020170"/>
    </source>
</evidence>
<dbReference type="PANTHER" id="PTHR32182:SF0">
    <property type="entry name" value="DNA REPLICATION AND REPAIR PROTEIN RECF"/>
    <property type="match status" value="1"/>
</dbReference>
<keyword evidence="6 9" id="KW-0547">Nucleotide-binding</keyword>
<evidence type="ECO:0000259" key="10">
    <source>
        <dbReference type="SMART" id="SM00382"/>
    </source>
</evidence>
<proteinExistence type="inferred from homology"/>